<sequence>MENNEGSISILDVSWFISPIRYKMNHNSSFNDPYLLSRRRNSTYKKLPEIVAGATSPTDRASLVSTVNRSSRPQSCSSRRDEAVPTDHAAIRVRTKPYAPSKVSTSTRRRRESSLPPSPAVVRLAAAPPSSASPPAEIPVSRCHPPSSPPVTGSTGGLTGLN</sequence>
<accession>A0A8S9SK84</accession>
<evidence type="ECO:0000256" key="1">
    <source>
        <dbReference type="SAM" id="MobiDB-lite"/>
    </source>
</evidence>
<dbReference type="EMBL" id="QGKX02000004">
    <property type="protein sequence ID" value="KAF3601137.1"/>
    <property type="molecule type" value="Genomic_DNA"/>
</dbReference>
<evidence type="ECO:0000313" key="2">
    <source>
        <dbReference type="EMBL" id="KAF3601137.1"/>
    </source>
</evidence>
<comment type="caution">
    <text evidence="2">The sequence shown here is derived from an EMBL/GenBank/DDBJ whole genome shotgun (WGS) entry which is preliminary data.</text>
</comment>
<organism evidence="2 3">
    <name type="scientific">Brassica cretica</name>
    <name type="common">Mustard</name>
    <dbReference type="NCBI Taxonomy" id="69181"/>
    <lineage>
        <taxon>Eukaryota</taxon>
        <taxon>Viridiplantae</taxon>
        <taxon>Streptophyta</taxon>
        <taxon>Embryophyta</taxon>
        <taxon>Tracheophyta</taxon>
        <taxon>Spermatophyta</taxon>
        <taxon>Magnoliopsida</taxon>
        <taxon>eudicotyledons</taxon>
        <taxon>Gunneridae</taxon>
        <taxon>Pentapetalae</taxon>
        <taxon>rosids</taxon>
        <taxon>malvids</taxon>
        <taxon>Brassicales</taxon>
        <taxon>Brassicaceae</taxon>
        <taxon>Brassiceae</taxon>
        <taxon>Brassica</taxon>
    </lineage>
</organism>
<feature type="compositionally biased region" description="Low complexity" evidence="1">
    <location>
        <begin position="120"/>
        <end position="141"/>
    </location>
</feature>
<gene>
    <name evidence="2" type="ORF">F2Q69_00035690</name>
</gene>
<evidence type="ECO:0000313" key="3">
    <source>
        <dbReference type="Proteomes" id="UP000712600"/>
    </source>
</evidence>
<protein>
    <submittedName>
        <fullName evidence="2">Uncharacterized protein</fullName>
    </submittedName>
</protein>
<proteinExistence type="predicted"/>
<feature type="compositionally biased region" description="Polar residues" evidence="1">
    <location>
        <begin position="55"/>
        <end position="68"/>
    </location>
</feature>
<name>A0A8S9SK84_BRACR</name>
<feature type="region of interest" description="Disordered" evidence="1">
    <location>
        <begin position="55"/>
        <end position="162"/>
    </location>
</feature>
<dbReference type="Proteomes" id="UP000712600">
    <property type="component" value="Unassembled WGS sequence"/>
</dbReference>
<reference evidence="2" key="1">
    <citation type="submission" date="2019-12" db="EMBL/GenBank/DDBJ databases">
        <title>Genome sequencing and annotation of Brassica cretica.</title>
        <authorList>
            <person name="Studholme D.J."/>
            <person name="Sarris P."/>
        </authorList>
    </citation>
    <scope>NUCLEOTIDE SEQUENCE</scope>
    <source>
        <strain evidence="2">PFS-109/04</strain>
        <tissue evidence="2">Leaf</tissue>
    </source>
</reference>
<dbReference type="AlphaFoldDB" id="A0A8S9SK84"/>